<dbReference type="GO" id="GO:0004519">
    <property type="term" value="F:endonuclease activity"/>
    <property type="evidence" value="ECO:0007669"/>
    <property type="project" value="UniProtKB-KW"/>
</dbReference>
<keyword evidence="2" id="KW-0540">Nuclease</keyword>
<organism evidence="2 3">
    <name type="scientific">Polymorphospora lycopeni</name>
    <dbReference type="NCBI Taxonomy" id="3140240"/>
    <lineage>
        <taxon>Bacteria</taxon>
        <taxon>Bacillati</taxon>
        <taxon>Actinomycetota</taxon>
        <taxon>Actinomycetes</taxon>
        <taxon>Micromonosporales</taxon>
        <taxon>Micromonosporaceae</taxon>
        <taxon>Polymorphospora</taxon>
    </lineage>
</organism>
<keyword evidence="2" id="KW-0255">Endonuclease</keyword>
<dbReference type="InterPro" id="IPR003615">
    <property type="entry name" value="HNH_nuc"/>
</dbReference>
<evidence type="ECO:0000313" key="2">
    <source>
        <dbReference type="EMBL" id="MFB6392578.1"/>
    </source>
</evidence>
<evidence type="ECO:0000313" key="3">
    <source>
        <dbReference type="Proteomes" id="UP001582793"/>
    </source>
</evidence>
<comment type="caution">
    <text evidence="2">The sequence shown here is derived from an EMBL/GenBank/DDBJ whole genome shotgun (WGS) entry which is preliminary data.</text>
</comment>
<dbReference type="RefSeq" id="WP_375733293.1">
    <property type="nucleotide sequence ID" value="NZ_JBCGDC010000011.1"/>
</dbReference>
<reference evidence="2 3" key="1">
    <citation type="submission" date="2024-04" db="EMBL/GenBank/DDBJ databases">
        <title>Polymorphospora sp. isolated from Baiyangdian Lake in Xiong'an New Area.</title>
        <authorList>
            <person name="Zhang X."/>
            <person name="Liu J."/>
        </authorList>
    </citation>
    <scope>NUCLEOTIDE SEQUENCE [LARGE SCALE GENOMIC DNA]</scope>
    <source>
        <strain evidence="2 3">2-325</strain>
    </source>
</reference>
<evidence type="ECO:0000259" key="1">
    <source>
        <dbReference type="Pfam" id="PF01844"/>
    </source>
</evidence>
<dbReference type="Pfam" id="PF01844">
    <property type="entry name" value="HNH"/>
    <property type="match status" value="1"/>
</dbReference>
<sequence length="203" mass="21459">MSLPRRTPLSPMSGRRRAQYAVAGLPIPFSTLARSGHVRESKPVKSRRPKVTGPDKATVAAVIARDGGCVRCGRPVSGQRGVDYSIHHRRLRSQGGDNSLTNLIVLCGDGVRGDHGWAHHNRTAALDLGLIVSGMADPAEAPVSHRQLGSVFLLVDGLWLPHVPSCGDELHGADGGACPGCGWDSHPIPPLPAPPVGRAPWEV</sequence>
<keyword evidence="3" id="KW-1185">Reference proteome</keyword>
<dbReference type="CDD" id="cd00085">
    <property type="entry name" value="HNHc"/>
    <property type="match status" value="1"/>
</dbReference>
<keyword evidence="2" id="KW-0378">Hydrolase</keyword>
<dbReference type="Proteomes" id="UP001582793">
    <property type="component" value="Unassembled WGS sequence"/>
</dbReference>
<dbReference type="InterPro" id="IPR002711">
    <property type="entry name" value="HNH"/>
</dbReference>
<feature type="domain" description="HNH" evidence="1">
    <location>
        <begin position="69"/>
        <end position="107"/>
    </location>
</feature>
<gene>
    <name evidence="2" type="ORF">AAFH96_05600</name>
</gene>
<protein>
    <submittedName>
        <fullName evidence="2">HNH endonuclease</fullName>
    </submittedName>
</protein>
<proteinExistence type="predicted"/>
<dbReference type="Gene3D" id="1.10.30.50">
    <property type="match status" value="1"/>
</dbReference>
<dbReference type="EMBL" id="JBCGDC010000011">
    <property type="protein sequence ID" value="MFB6392578.1"/>
    <property type="molecule type" value="Genomic_DNA"/>
</dbReference>
<accession>A0ABV5CKQ5</accession>
<name>A0ABV5CKQ5_9ACTN</name>